<gene>
    <name evidence="2" type="ORF">PAM7971_02185</name>
</gene>
<proteinExistence type="predicted"/>
<sequence length="184" mass="19844">MKASFFKTLATTVLFVTQIGIPMAHAQTSTMQALPNGTSSLNEIYQDWTVNCASDQNGLHCALSQQQRKQDTNQLVLAIEFGDISAQNITGTLVLPFGLKLADGVRIQVDDGPAWDVLPFATCLPVGCTVSLAFDHDKITALRNGAILNMTAKAFETQKPVLFTISLKGFSAAQDRVTQVRGAQ</sequence>
<dbReference type="Proteomes" id="UP000193307">
    <property type="component" value="Unassembled WGS sequence"/>
</dbReference>
<protein>
    <submittedName>
        <fullName evidence="2">Invasion associated locus B (IalB) protein</fullName>
    </submittedName>
</protein>
<feature type="chain" id="PRO_5011011162" evidence="1">
    <location>
        <begin position="27"/>
        <end position="184"/>
    </location>
</feature>
<dbReference type="InterPro" id="IPR010642">
    <property type="entry name" value="Invasion_prot_B"/>
</dbReference>
<evidence type="ECO:0000256" key="1">
    <source>
        <dbReference type="SAM" id="SignalP"/>
    </source>
</evidence>
<keyword evidence="1" id="KW-0732">Signal</keyword>
<dbReference type="RefSeq" id="WP_085849317.1">
    <property type="nucleotide sequence ID" value="NZ_FNZV01000005.1"/>
</dbReference>
<feature type="signal peptide" evidence="1">
    <location>
        <begin position="1"/>
        <end position="26"/>
    </location>
</feature>
<dbReference type="EMBL" id="FWFW01000006">
    <property type="protein sequence ID" value="SLN45328.1"/>
    <property type="molecule type" value="Genomic_DNA"/>
</dbReference>
<dbReference type="InterPro" id="IPR038696">
    <property type="entry name" value="IalB_sf"/>
</dbReference>
<keyword evidence="3" id="KW-1185">Reference proteome</keyword>
<dbReference type="Pfam" id="PF06776">
    <property type="entry name" value="IalB"/>
    <property type="match status" value="1"/>
</dbReference>
<organism evidence="2 3">
    <name type="scientific">Pacificibacter marinus</name>
    <dbReference type="NCBI Taxonomy" id="658057"/>
    <lineage>
        <taxon>Bacteria</taxon>
        <taxon>Pseudomonadati</taxon>
        <taxon>Pseudomonadota</taxon>
        <taxon>Alphaproteobacteria</taxon>
        <taxon>Rhodobacterales</taxon>
        <taxon>Roseobacteraceae</taxon>
        <taxon>Pacificibacter</taxon>
    </lineage>
</organism>
<name>A0A1Y5SQ08_9RHOB</name>
<evidence type="ECO:0000313" key="2">
    <source>
        <dbReference type="EMBL" id="SLN45328.1"/>
    </source>
</evidence>
<accession>A0A1Y5SQ08</accession>
<dbReference type="STRING" id="658057.SAMN04488032_105140"/>
<evidence type="ECO:0000313" key="3">
    <source>
        <dbReference type="Proteomes" id="UP000193307"/>
    </source>
</evidence>
<reference evidence="2 3" key="1">
    <citation type="submission" date="2017-03" db="EMBL/GenBank/DDBJ databases">
        <authorList>
            <person name="Afonso C.L."/>
            <person name="Miller P.J."/>
            <person name="Scott M.A."/>
            <person name="Spackman E."/>
            <person name="Goraichik I."/>
            <person name="Dimitrov K.M."/>
            <person name="Suarez D.L."/>
            <person name="Swayne D.E."/>
        </authorList>
    </citation>
    <scope>NUCLEOTIDE SEQUENCE [LARGE SCALE GENOMIC DNA]</scope>
    <source>
        <strain evidence="2 3">CECT 7971</strain>
    </source>
</reference>
<dbReference type="OrthoDB" id="9814802at2"/>
<dbReference type="AlphaFoldDB" id="A0A1Y5SQ08"/>
<dbReference type="Gene3D" id="2.60.40.1880">
    <property type="entry name" value="Invasion associated locus B (IalB) protein"/>
    <property type="match status" value="1"/>
</dbReference>